<dbReference type="GO" id="GO:0003700">
    <property type="term" value="F:DNA-binding transcription factor activity"/>
    <property type="evidence" value="ECO:0007669"/>
    <property type="project" value="TreeGrafter"/>
</dbReference>
<dbReference type="SUPFAM" id="SSF48498">
    <property type="entry name" value="Tetracyclin repressor-like, C-terminal domain"/>
    <property type="match status" value="1"/>
</dbReference>
<accession>A0A7J5DYE5</accession>
<dbReference type="InterPro" id="IPR001647">
    <property type="entry name" value="HTH_TetR"/>
</dbReference>
<evidence type="ECO:0000256" key="4">
    <source>
        <dbReference type="PROSITE-ProRule" id="PRU00335"/>
    </source>
</evidence>
<dbReference type="Gene3D" id="1.10.357.10">
    <property type="entry name" value="Tetracycline Repressor, domain 2"/>
    <property type="match status" value="1"/>
</dbReference>
<keyword evidence="1" id="KW-0805">Transcription regulation</keyword>
<dbReference type="Gene3D" id="1.10.10.60">
    <property type="entry name" value="Homeodomain-like"/>
    <property type="match status" value="1"/>
</dbReference>
<dbReference type="EMBL" id="WBVM01000001">
    <property type="protein sequence ID" value="KAB2810918.1"/>
    <property type="molecule type" value="Genomic_DNA"/>
</dbReference>
<protein>
    <submittedName>
        <fullName evidence="7">TetR/AcrR family transcriptional regulator</fullName>
    </submittedName>
</protein>
<evidence type="ECO:0000259" key="6">
    <source>
        <dbReference type="PROSITE" id="PS50977"/>
    </source>
</evidence>
<evidence type="ECO:0000256" key="3">
    <source>
        <dbReference type="ARBA" id="ARBA00023163"/>
    </source>
</evidence>
<reference evidence="7 8" key="1">
    <citation type="submission" date="2019-09" db="EMBL/GenBank/DDBJ databases">
        <title>Pimelobacter sp. isolated from Paulinella.</title>
        <authorList>
            <person name="Jeong S.E."/>
        </authorList>
    </citation>
    <scope>NUCLEOTIDE SEQUENCE [LARGE SCALE GENOMIC DNA]</scope>
    <source>
        <strain evidence="7 8">Pch-N</strain>
    </source>
</reference>
<feature type="compositionally biased region" description="Basic and acidic residues" evidence="5">
    <location>
        <begin position="10"/>
        <end position="19"/>
    </location>
</feature>
<proteinExistence type="predicted"/>
<dbReference type="PANTHER" id="PTHR30055">
    <property type="entry name" value="HTH-TYPE TRANSCRIPTIONAL REGULATOR RUTR"/>
    <property type="match status" value="1"/>
</dbReference>
<organism evidence="7 8">
    <name type="scientific">Nocardioides simplex</name>
    <name type="common">Arthrobacter simplex</name>
    <dbReference type="NCBI Taxonomy" id="2045"/>
    <lineage>
        <taxon>Bacteria</taxon>
        <taxon>Bacillati</taxon>
        <taxon>Actinomycetota</taxon>
        <taxon>Actinomycetes</taxon>
        <taxon>Propionibacteriales</taxon>
        <taxon>Nocardioidaceae</taxon>
        <taxon>Pimelobacter</taxon>
    </lineage>
</organism>
<dbReference type="AlphaFoldDB" id="A0A7J5DYE5"/>
<sequence>MEIPRLGRSPTREEPDVTADKGPAAEVSEEWARKRRQILDAAAEVFFVHGFARGTTKEIAAKVGMSQPSIYHYVGSKEDLMVEIARQVSGDFTERLDEVIRAGGSPLEQLCRVIDSFVESLVLNQRTFPVYWKEYRSLPPDVAKEVSAAERSYVQRFEDLVRHVQQAGHLPADQPTRVVSEGILGMMSWMHWWYRPEEFTPQQVATAFRALAGLPTELP</sequence>
<evidence type="ECO:0000313" key="7">
    <source>
        <dbReference type="EMBL" id="KAB2810918.1"/>
    </source>
</evidence>
<feature type="region of interest" description="Disordered" evidence="5">
    <location>
        <begin position="1"/>
        <end position="27"/>
    </location>
</feature>
<dbReference type="InterPro" id="IPR009057">
    <property type="entry name" value="Homeodomain-like_sf"/>
</dbReference>
<name>A0A7J5DYE5_NOCSI</name>
<dbReference type="InterPro" id="IPR050109">
    <property type="entry name" value="HTH-type_TetR-like_transc_reg"/>
</dbReference>
<evidence type="ECO:0000256" key="1">
    <source>
        <dbReference type="ARBA" id="ARBA00023015"/>
    </source>
</evidence>
<dbReference type="Pfam" id="PF17932">
    <property type="entry name" value="TetR_C_24"/>
    <property type="match status" value="1"/>
</dbReference>
<dbReference type="GO" id="GO:0000976">
    <property type="term" value="F:transcription cis-regulatory region binding"/>
    <property type="evidence" value="ECO:0007669"/>
    <property type="project" value="TreeGrafter"/>
</dbReference>
<feature type="DNA-binding region" description="H-T-H motif" evidence="4">
    <location>
        <begin position="55"/>
        <end position="74"/>
    </location>
</feature>
<comment type="caution">
    <text evidence="7">The sequence shown here is derived from an EMBL/GenBank/DDBJ whole genome shotgun (WGS) entry which is preliminary data.</text>
</comment>
<dbReference type="SUPFAM" id="SSF46689">
    <property type="entry name" value="Homeodomain-like"/>
    <property type="match status" value="1"/>
</dbReference>
<dbReference type="PROSITE" id="PS50977">
    <property type="entry name" value="HTH_TETR_2"/>
    <property type="match status" value="1"/>
</dbReference>
<feature type="domain" description="HTH tetR-type" evidence="6">
    <location>
        <begin position="32"/>
        <end position="92"/>
    </location>
</feature>
<dbReference type="Proteomes" id="UP000449906">
    <property type="component" value="Unassembled WGS sequence"/>
</dbReference>
<keyword evidence="2 4" id="KW-0238">DNA-binding</keyword>
<dbReference type="PRINTS" id="PR00455">
    <property type="entry name" value="HTHTETR"/>
</dbReference>
<dbReference type="PANTHER" id="PTHR30055:SF234">
    <property type="entry name" value="HTH-TYPE TRANSCRIPTIONAL REGULATOR BETI"/>
    <property type="match status" value="1"/>
</dbReference>
<dbReference type="InterPro" id="IPR036271">
    <property type="entry name" value="Tet_transcr_reg_TetR-rel_C_sf"/>
</dbReference>
<evidence type="ECO:0000256" key="5">
    <source>
        <dbReference type="SAM" id="MobiDB-lite"/>
    </source>
</evidence>
<dbReference type="Pfam" id="PF00440">
    <property type="entry name" value="TetR_N"/>
    <property type="match status" value="1"/>
</dbReference>
<evidence type="ECO:0000256" key="2">
    <source>
        <dbReference type="ARBA" id="ARBA00023125"/>
    </source>
</evidence>
<gene>
    <name evidence="7" type="ORF">F9L07_02955</name>
</gene>
<dbReference type="InterPro" id="IPR041490">
    <property type="entry name" value="KstR2_TetR_C"/>
</dbReference>
<keyword evidence="3" id="KW-0804">Transcription</keyword>
<evidence type="ECO:0000313" key="8">
    <source>
        <dbReference type="Proteomes" id="UP000449906"/>
    </source>
</evidence>